<sequence>MIKLFHVSDIHFGVEDPMAHGWFKECVAREKPDGIALTGDITQRATLGQFAAATRWIASLEAPVKVEIGNHDMPYYDPVERAFAPYRRFLTLQKAVERPIDLPGVSLVSLRSTSRAQWRTNWSRGIIRPAALAGTLARIAAVPKGDMIIVCTHHPLVETNTKGEVLTRHGEHALCALAKAGVHAILTGHVHDAFDLTHPTPDGPIRMIGAGTLSRRVRSTPPSFNELTIENGMIKVRARNVAELETSAVQIDDIPPDAEPPEAGDRVAPAATLVEDRSA</sequence>
<dbReference type="GO" id="GO:0016787">
    <property type="term" value="F:hydrolase activity"/>
    <property type="evidence" value="ECO:0007669"/>
    <property type="project" value="UniProtKB-KW"/>
</dbReference>
<keyword evidence="2" id="KW-0378">Hydrolase</keyword>
<organism evidence="7 8">
    <name type="scientific">Flavisphingopyxis soli</name>
    <dbReference type="NCBI Taxonomy" id="2601267"/>
    <lineage>
        <taxon>Bacteria</taxon>
        <taxon>Pseudomonadati</taxon>
        <taxon>Pseudomonadota</taxon>
        <taxon>Alphaproteobacteria</taxon>
        <taxon>Sphingomonadales</taxon>
        <taxon>Sphingopyxidaceae</taxon>
        <taxon>Flavisphingopyxis</taxon>
    </lineage>
</organism>
<dbReference type="PANTHER" id="PTHR42988">
    <property type="entry name" value="PHOSPHOHYDROLASE"/>
    <property type="match status" value="1"/>
</dbReference>
<evidence type="ECO:0000313" key="7">
    <source>
        <dbReference type="EMBL" id="TXC67793.1"/>
    </source>
</evidence>
<dbReference type="InterPro" id="IPR050884">
    <property type="entry name" value="CNP_phosphodiesterase-III"/>
</dbReference>
<dbReference type="OrthoDB" id="651281at2"/>
<comment type="similarity">
    <text evidence="4">Belongs to the cyclic nucleotide phosphodiesterase class-III family.</text>
</comment>
<evidence type="ECO:0000256" key="2">
    <source>
        <dbReference type="ARBA" id="ARBA00022801"/>
    </source>
</evidence>
<comment type="caution">
    <text evidence="7">The sequence shown here is derived from an EMBL/GenBank/DDBJ whole genome shotgun (WGS) entry which is preliminary data.</text>
</comment>
<dbReference type="InterPro" id="IPR029052">
    <property type="entry name" value="Metallo-depent_PP-like"/>
</dbReference>
<gene>
    <name evidence="7" type="ORF">FSZ31_12535</name>
</gene>
<evidence type="ECO:0000313" key="8">
    <source>
        <dbReference type="Proteomes" id="UP000321129"/>
    </source>
</evidence>
<name>A0A5C6U495_9SPHN</name>
<keyword evidence="3" id="KW-0408">Iron</keyword>
<keyword evidence="8" id="KW-1185">Reference proteome</keyword>
<dbReference type="Proteomes" id="UP000321129">
    <property type="component" value="Unassembled WGS sequence"/>
</dbReference>
<dbReference type="PANTHER" id="PTHR42988:SF2">
    <property type="entry name" value="CYCLIC NUCLEOTIDE PHOSPHODIESTERASE CBUA0032-RELATED"/>
    <property type="match status" value="1"/>
</dbReference>
<accession>A0A5C6U495</accession>
<evidence type="ECO:0000259" key="6">
    <source>
        <dbReference type="Pfam" id="PF00149"/>
    </source>
</evidence>
<keyword evidence="1" id="KW-0479">Metal-binding</keyword>
<evidence type="ECO:0000256" key="5">
    <source>
        <dbReference type="SAM" id="MobiDB-lite"/>
    </source>
</evidence>
<reference evidence="7 8" key="1">
    <citation type="submission" date="2019-08" db="EMBL/GenBank/DDBJ databases">
        <title>Sphingorhabdus soil sp. nov., isolated from arctic soil.</title>
        <authorList>
            <person name="Liu Y."/>
        </authorList>
    </citation>
    <scope>NUCLEOTIDE SEQUENCE [LARGE SCALE GENOMIC DNA]</scope>
    <source>
        <strain evidence="7 8">D-2Q-5-6</strain>
    </source>
</reference>
<dbReference type="Pfam" id="PF00149">
    <property type="entry name" value="Metallophos"/>
    <property type="match status" value="1"/>
</dbReference>
<dbReference type="Gene3D" id="3.60.21.10">
    <property type="match status" value="1"/>
</dbReference>
<dbReference type="RefSeq" id="WP_147123753.1">
    <property type="nucleotide sequence ID" value="NZ_VOPY01000004.1"/>
</dbReference>
<feature type="domain" description="Calcineurin-like phosphoesterase" evidence="6">
    <location>
        <begin position="3"/>
        <end position="192"/>
    </location>
</feature>
<feature type="region of interest" description="Disordered" evidence="5">
    <location>
        <begin position="252"/>
        <end position="279"/>
    </location>
</feature>
<evidence type="ECO:0000256" key="1">
    <source>
        <dbReference type="ARBA" id="ARBA00022723"/>
    </source>
</evidence>
<dbReference type="InterPro" id="IPR004843">
    <property type="entry name" value="Calcineurin-like_PHP"/>
</dbReference>
<protein>
    <submittedName>
        <fullName evidence="7">Metallophosphoesterase</fullName>
    </submittedName>
</protein>
<proteinExistence type="inferred from homology"/>
<dbReference type="GO" id="GO:0046872">
    <property type="term" value="F:metal ion binding"/>
    <property type="evidence" value="ECO:0007669"/>
    <property type="project" value="UniProtKB-KW"/>
</dbReference>
<dbReference type="EMBL" id="VOPY01000004">
    <property type="protein sequence ID" value="TXC67793.1"/>
    <property type="molecule type" value="Genomic_DNA"/>
</dbReference>
<dbReference type="SUPFAM" id="SSF56300">
    <property type="entry name" value="Metallo-dependent phosphatases"/>
    <property type="match status" value="1"/>
</dbReference>
<evidence type="ECO:0000256" key="3">
    <source>
        <dbReference type="ARBA" id="ARBA00023004"/>
    </source>
</evidence>
<evidence type="ECO:0000256" key="4">
    <source>
        <dbReference type="ARBA" id="ARBA00025742"/>
    </source>
</evidence>
<dbReference type="AlphaFoldDB" id="A0A5C6U495"/>